<reference evidence="1 2" key="1">
    <citation type="submission" date="2019-06" db="EMBL/GenBank/DDBJ databases">
        <title>Draft genomes of female and male turbot (Scophthalmus maximus).</title>
        <authorList>
            <person name="Xu H."/>
            <person name="Xu X.-W."/>
            <person name="Shao C."/>
            <person name="Chen S."/>
        </authorList>
    </citation>
    <scope>NUCLEOTIDE SEQUENCE [LARGE SCALE GENOMIC DNA]</scope>
    <source>
        <strain evidence="1">Ysfricsl-2016a</strain>
        <tissue evidence="1">Blood</tissue>
    </source>
</reference>
<dbReference type="Proteomes" id="UP000438429">
    <property type="component" value="Unassembled WGS sequence"/>
</dbReference>
<dbReference type="AlphaFoldDB" id="A0A6A4S0D7"/>
<evidence type="ECO:0000313" key="2">
    <source>
        <dbReference type="Proteomes" id="UP000438429"/>
    </source>
</evidence>
<name>A0A6A4S0D7_SCOMX</name>
<gene>
    <name evidence="1" type="ORF">F2P81_021783</name>
</gene>
<proteinExistence type="predicted"/>
<protein>
    <submittedName>
        <fullName evidence="1">Uncharacterized protein</fullName>
    </submittedName>
</protein>
<sequence length="69" mass="7727">MHDVPRSLLSHYGSLLAGPNVVYDVIEGLFHVAAHTFNVVDTIYIMSHYSAGGTEPSYLVTVYQRQCVW</sequence>
<accession>A0A6A4S0D7</accession>
<dbReference type="EMBL" id="VEVO01000020">
    <property type="protein sequence ID" value="KAF0024902.1"/>
    <property type="molecule type" value="Genomic_DNA"/>
</dbReference>
<comment type="caution">
    <text evidence="1">The sequence shown here is derived from an EMBL/GenBank/DDBJ whole genome shotgun (WGS) entry which is preliminary data.</text>
</comment>
<evidence type="ECO:0000313" key="1">
    <source>
        <dbReference type="EMBL" id="KAF0024902.1"/>
    </source>
</evidence>
<organism evidence="1 2">
    <name type="scientific">Scophthalmus maximus</name>
    <name type="common">Turbot</name>
    <name type="synonym">Psetta maxima</name>
    <dbReference type="NCBI Taxonomy" id="52904"/>
    <lineage>
        <taxon>Eukaryota</taxon>
        <taxon>Metazoa</taxon>
        <taxon>Chordata</taxon>
        <taxon>Craniata</taxon>
        <taxon>Vertebrata</taxon>
        <taxon>Euteleostomi</taxon>
        <taxon>Actinopterygii</taxon>
        <taxon>Neopterygii</taxon>
        <taxon>Teleostei</taxon>
        <taxon>Neoteleostei</taxon>
        <taxon>Acanthomorphata</taxon>
        <taxon>Carangaria</taxon>
        <taxon>Pleuronectiformes</taxon>
        <taxon>Pleuronectoidei</taxon>
        <taxon>Scophthalmidae</taxon>
        <taxon>Scophthalmus</taxon>
    </lineage>
</organism>